<dbReference type="EMBL" id="PKQE01000002">
    <property type="protein sequence ID" value="PLC42732.1"/>
    <property type="molecule type" value="Genomic_DNA"/>
</dbReference>
<organism evidence="1 2">
    <name type="scientific">Ralstonia pickettii</name>
    <name type="common">Burkholderia pickettii</name>
    <dbReference type="NCBI Taxonomy" id="329"/>
    <lineage>
        <taxon>Bacteria</taxon>
        <taxon>Pseudomonadati</taxon>
        <taxon>Pseudomonadota</taxon>
        <taxon>Betaproteobacteria</taxon>
        <taxon>Burkholderiales</taxon>
        <taxon>Burkholderiaceae</taxon>
        <taxon>Ralstonia</taxon>
    </lineage>
</organism>
<reference evidence="1 2" key="1">
    <citation type="submission" date="2017-12" db="EMBL/GenBank/DDBJ databases">
        <title>Draft genome sequence of Ralstonia pickettii 52.</title>
        <authorList>
            <person name="Zheng B."/>
        </authorList>
    </citation>
    <scope>NUCLEOTIDE SEQUENCE [LARGE SCALE GENOMIC DNA]</scope>
    <source>
        <strain evidence="1 2">52</strain>
    </source>
</reference>
<name>A0A2N4TSN3_RALPI</name>
<sequence length="196" mass="21345">MPEHMNVAIVLERATSPADRMTTISALATAFARFFGEPQEVFRINYVTGASECETWSAAPRLLAEQPGKHELLFVYGDRVALLDGTRSSIHTESNALRASFVVSLPVPLNLPLAQLEPHLLNAAEAISRAADTFAIAAGWELELDVDLQPQDVVCGSFTDFPLCRWLAGPTRLLSRGPVGFAGVSRLEGMTLLRRV</sequence>
<dbReference type="OrthoDB" id="9885548at2"/>
<dbReference type="Proteomes" id="UP000234456">
    <property type="component" value="Unassembled WGS sequence"/>
</dbReference>
<comment type="caution">
    <text evidence="1">The sequence shown here is derived from an EMBL/GenBank/DDBJ whole genome shotgun (WGS) entry which is preliminary data.</text>
</comment>
<dbReference type="AlphaFoldDB" id="A0A2N4TSN3"/>
<evidence type="ECO:0000313" key="1">
    <source>
        <dbReference type="EMBL" id="PLC42732.1"/>
    </source>
</evidence>
<proteinExistence type="predicted"/>
<evidence type="ECO:0000313" key="2">
    <source>
        <dbReference type="Proteomes" id="UP000234456"/>
    </source>
</evidence>
<accession>A0A2N4TSN3</accession>
<protein>
    <submittedName>
        <fullName evidence="1">Uncharacterized protein</fullName>
    </submittedName>
</protein>
<gene>
    <name evidence="1" type="ORF">C0Q88_12395</name>
</gene>